<dbReference type="SUPFAM" id="SSF55785">
    <property type="entry name" value="PYP-like sensor domain (PAS domain)"/>
    <property type="match status" value="1"/>
</dbReference>
<feature type="domain" description="GGDEF" evidence="5">
    <location>
        <begin position="372"/>
        <end position="506"/>
    </location>
</feature>
<protein>
    <recommendedName>
        <fullName evidence="8">Diguanylate cyclase</fullName>
    </recommendedName>
</protein>
<organism evidence="6 7">
    <name type="scientific">Paracoccus yeei</name>
    <dbReference type="NCBI Taxonomy" id="147645"/>
    <lineage>
        <taxon>Bacteria</taxon>
        <taxon>Pseudomonadati</taxon>
        <taxon>Pseudomonadota</taxon>
        <taxon>Alphaproteobacteria</taxon>
        <taxon>Rhodobacterales</taxon>
        <taxon>Paracoccaceae</taxon>
        <taxon>Paracoccus</taxon>
    </lineage>
</organism>
<feature type="domain" description="PAC" evidence="4">
    <location>
        <begin position="287"/>
        <end position="340"/>
    </location>
</feature>
<evidence type="ECO:0000313" key="6">
    <source>
        <dbReference type="EMBL" id="ATQ58213.1"/>
    </source>
</evidence>
<dbReference type="PANTHER" id="PTHR44757">
    <property type="entry name" value="DIGUANYLATE CYCLASE DGCP"/>
    <property type="match status" value="1"/>
</dbReference>
<dbReference type="InterPro" id="IPR011006">
    <property type="entry name" value="CheY-like_superfamily"/>
</dbReference>
<evidence type="ECO:0000313" key="7">
    <source>
        <dbReference type="Proteomes" id="UP000229314"/>
    </source>
</evidence>
<dbReference type="InterPro" id="IPR052155">
    <property type="entry name" value="Biofilm_reg_signaling"/>
</dbReference>
<dbReference type="GO" id="GO:0003824">
    <property type="term" value="F:catalytic activity"/>
    <property type="evidence" value="ECO:0007669"/>
    <property type="project" value="UniProtKB-ARBA"/>
</dbReference>
<feature type="modified residue" description="4-aspartylphosphate" evidence="1">
    <location>
        <position position="130"/>
    </location>
</feature>
<dbReference type="GO" id="GO:0006355">
    <property type="term" value="P:regulation of DNA-templated transcription"/>
    <property type="evidence" value="ECO:0007669"/>
    <property type="project" value="InterPro"/>
</dbReference>
<evidence type="ECO:0000256" key="1">
    <source>
        <dbReference type="PROSITE-ProRule" id="PRU00169"/>
    </source>
</evidence>
<dbReference type="PANTHER" id="PTHR44757:SF2">
    <property type="entry name" value="BIOFILM ARCHITECTURE MAINTENANCE PROTEIN MBAA"/>
    <property type="match status" value="1"/>
</dbReference>
<evidence type="ECO:0000259" key="3">
    <source>
        <dbReference type="PROSITE" id="PS50112"/>
    </source>
</evidence>
<name>A0A2D2C6T7_9RHOB</name>
<dbReference type="PROSITE" id="PS50110">
    <property type="entry name" value="RESPONSE_REGULATORY"/>
    <property type="match status" value="1"/>
</dbReference>
<dbReference type="Gene3D" id="3.30.450.20">
    <property type="entry name" value="PAS domain"/>
    <property type="match status" value="1"/>
</dbReference>
<dbReference type="FunFam" id="3.30.70.270:FF:000001">
    <property type="entry name" value="Diguanylate cyclase domain protein"/>
    <property type="match status" value="1"/>
</dbReference>
<dbReference type="Pfam" id="PF00989">
    <property type="entry name" value="PAS"/>
    <property type="match status" value="1"/>
</dbReference>
<keyword evidence="6" id="KW-0614">Plasmid</keyword>
<dbReference type="GO" id="GO:0000160">
    <property type="term" value="P:phosphorelay signal transduction system"/>
    <property type="evidence" value="ECO:0007669"/>
    <property type="project" value="InterPro"/>
</dbReference>
<evidence type="ECO:0000259" key="4">
    <source>
        <dbReference type="PROSITE" id="PS50113"/>
    </source>
</evidence>
<dbReference type="InterPro" id="IPR013767">
    <property type="entry name" value="PAS_fold"/>
</dbReference>
<sequence length="509" mass="55535">MPRAGAVLGFPCARRLSLLGPTRNADRSGWAFRVYDRQPMGLSPDGAAATAACPSLTVTRRKDQMTHHIPPDQDAEGERPRILIVDDIAANLTAMRVLLRRMDAEIMTAQSGNEALSLALDHRFALVLLDVQMPGMDGFEVATLLRDGPFSAETPIIFMTASNADEFSQLRGYDSGAIDYIGKPINERILLSKVRLFLDLYRSRQQLVQALAQVHHQRQVLRATFDAVGDGVIATDNRDHVSWMNPSAERMTGWTALGNRPLSQVMALETPEGESLTVTPLAWPGQASAPYVLLRTREGRTIPISSSASVVRDADGQPIGGVVVFQDATQAYARALALKGEAETDPLTGLLNRAGFNRRLQAMLATRDGARQDLALLFGDLDKFKPVNDTFGHAAGDMVLKEIAARLARCVRDADVAARWAGDEFAVLMPCDEMREADQMAERLCDAVRQPIDIGKGGITVSVGISIGISMASAAHWDHGELLEQADRLLYRKKEQRLPQAALLGQAPR</sequence>
<accession>A0A2D2C6T7</accession>
<dbReference type="Pfam" id="PF00990">
    <property type="entry name" value="GGDEF"/>
    <property type="match status" value="1"/>
</dbReference>
<evidence type="ECO:0000259" key="2">
    <source>
        <dbReference type="PROSITE" id="PS50110"/>
    </source>
</evidence>
<dbReference type="CDD" id="cd01949">
    <property type="entry name" value="GGDEF"/>
    <property type="match status" value="1"/>
</dbReference>
<proteinExistence type="predicted"/>
<feature type="domain" description="PAS" evidence="3">
    <location>
        <begin position="217"/>
        <end position="255"/>
    </location>
</feature>
<dbReference type="InterPro" id="IPR043128">
    <property type="entry name" value="Rev_trsase/Diguanyl_cyclase"/>
</dbReference>
<dbReference type="InterPro" id="IPR035965">
    <property type="entry name" value="PAS-like_dom_sf"/>
</dbReference>
<dbReference type="InterPro" id="IPR001789">
    <property type="entry name" value="Sig_transdc_resp-reg_receiver"/>
</dbReference>
<dbReference type="SMART" id="SM00448">
    <property type="entry name" value="REC"/>
    <property type="match status" value="1"/>
</dbReference>
<dbReference type="PROSITE" id="PS50113">
    <property type="entry name" value="PAC"/>
    <property type="match status" value="1"/>
</dbReference>
<dbReference type="SUPFAM" id="SSF52172">
    <property type="entry name" value="CheY-like"/>
    <property type="match status" value="1"/>
</dbReference>
<dbReference type="AlphaFoldDB" id="A0A2D2C6T7"/>
<feature type="domain" description="Response regulatory" evidence="2">
    <location>
        <begin position="81"/>
        <end position="198"/>
    </location>
</feature>
<evidence type="ECO:0008006" key="8">
    <source>
        <dbReference type="Google" id="ProtNLM"/>
    </source>
</evidence>
<dbReference type="Pfam" id="PF00072">
    <property type="entry name" value="Response_reg"/>
    <property type="match status" value="1"/>
</dbReference>
<dbReference type="EMBL" id="CP024425">
    <property type="protein sequence ID" value="ATQ58213.1"/>
    <property type="molecule type" value="Genomic_DNA"/>
</dbReference>
<dbReference type="InterPro" id="IPR029787">
    <property type="entry name" value="Nucleotide_cyclase"/>
</dbReference>
<gene>
    <name evidence="6" type="ORF">PYTT13_20400</name>
</gene>
<dbReference type="Gene3D" id="3.30.70.270">
    <property type="match status" value="1"/>
</dbReference>
<keyword evidence="1" id="KW-0597">Phosphoprotein</keyword>
<dbReference type="Proteomes" id="UP000229314">
    <property type="component" value="Plasmid pTT13-3"/>
</dbReference>
<dbReference type="SMART" id="SM00267">
    <property type="entry name" value="GGDEF"/>
    <property type="match status" value="1"/>
</dbReference>
<evidence type="ECO:0000259" key="5">
    <source>
        <dbReference type="PROSITE" id="PS50887"/>
    </source>
</evidence>
<dbReference type="NCBIfam" id="TIGR00229">
    <property type="entry name" value="sensory_box"/>
    <property type="match status" value="1"/>
</dbReference>
<dbReference type="Gene3D" id="3.40.50.2300">
    <property type="match status" value="1"/>
</dbReference>
<dbReference type="PROSITE" id="PS50112">
    <property type="entry name" value="PAS"/>
    <property type="match status" value="1"/>
</dbReference>
<geneLocation type="plasmid" evidence="7">
    <name>ptt13-3</name>
</geneLocation>
<dbReference type="NCBIfam" id="TIGR00254">
    <property type="entry name" value="GGDEF"/>
    <property type="match status" value="1"/>
</dbReference>
<dbReference type="PROSITE" id="PS50887">
    <property type="entry name" value="GGDEF"/>
    <property type="match status" value="1"/>
</dbReference>
<reference evidence="6 7" key="1">
    <citation type="submission" date="2017-10" db="EMBL/GenBank/DDBJ databases">
        <title>Complete genome sequence of Paracoccus yeei TT13 isolated from human skin.</title>
        <authorList>
            <person name="Lee K."/>
            <person name="Lim J.Y."/>
            <person name="Hwang I."/>
        </authorList>
    </citation>
    <scope>NUCLEOTIDE SEQUENCE [LARGE SCALE GENOMIC DNA]</scope>
    <source>
        <strain evidence="6 7">TT13</strain>
        <plasmid evidence="7">Plasmid ptt13-3</plasmid>
    </source>
</reference>
<dbReference type="InterPro" id="IPR000014">
    <property type="entry name" value="PAS"/>
</dbReference>
<dbReference type="InterPro" id="IPR000700">
    <property type="entry name" value="PAS-assoc_C"/>
</dbReference>
<dbReference type="SUPFAM" id="SSF55073">
    <property type="entry name" value="Nucleotide cyclase"/>
    <property type="match status" value="1"/>
</dbReference>
<dbReference type="CDD" id="cd00130">
    <property type="entry name" value="PAS"/>
    <property type="match status" value="1"/>
</dbReference>
<dbReference type="InterPro" id="IPR000160">
    <property type="entry name" value="GGDEF_dom"/>
</dbReference>